<feature type="transmembrane region" description="Helical" evidence="1">
    <location>
        <begin position="6"/>
        <end position="24"/>
    </location>
</feature>
<proteinExistence type="predicted"/>
<name>A0ABS6WPA2_9HYPH</name>
<gene>
    <name evidence="2" type="ORF">KY465_10625</name>
</gene>
<keyword evidence="1" id="KW-0812">Transmembrane</keyword>
<evidence type="ECO:0008006" key="4">
    <source>
        <dbReference type="Google" id="ProtNLM"/>
    </source>
</evidence>
<keyword evidence="3" id="KW-1185">Reference proteome</keyword>
<comment type="caution">
    <text evidence="2">The sequence shown here is derived from an EMBL/GenBank/DDBJ whole genome shotgun (WGS) entry which is preliminary data.</text>
</comment>
<keyword evidence="1" id="KW-0472">Membrane</keyword>
<feature type="transmembrane region" description="Helical" evidence="1">
    <location>
        <begin position="44"/>
        <end position="65"/>
    </location>
</feature>
<dbReference type="EMBL" id="JAHWQX010000002">
    <property type="protein sequence ID" value="MBW3097735.1"/>
    <property type="molecule type" value="Genomic_DNA"/>
</dbReference>
<keyword evidence="1" id="KW-1133">Transmembrane helix</keyword>
<evidence type="ECO:0000313" key="3">
    <source>
        <dbReference type="Proteomes" id="UP001430804"/>
    </source>
</evidence>
<evidence type="ECO:0000313" key="2">
    <source>
        <dbReference type="EMBL" id="MBW3097735.1"/>
    </source>
</evidence>
<sequence length="75" mass="8036">MSLVYSAGLGIPFLVVAAFTDTIAGKLRVIGRVGRRLHQVAGGVMVLMGLAMISGRLSAFSYWLLDVFPVLERIG</sequence>
<evidence type="ECO:0000256" key="1">
    <source>
        <dbReference type="SAM" id="Phobius"/>
    </source>
</evidence>
<dbReference type="Proteomes" id="UP001430804">
    <property type="component" value="Unassembled WGS sequence"/>
</dbReference>
<organism evidence="2 3">
    <name type="scientific">Pseudohoeflea coraliihabitans</name>
    <dbReference type="NCBI Taxonomy" id="2860393"/>
    <lineage>
        <taxon>Bacteria</taxon>
        <taxon>Pseudomonadati</taxon>
        <taxon>Pseudomonadota</taxon>
        <taxon>Alphaproteobacteria</taxon>
        <taxon>Hyphomicrobiales</taxon>
        <taxon>Rhizobiaceae</taxon>
        <taxon>Pseudohoeflea</taxon>
    </lineage>
</organism>
<protein>
    <recommendedName>
        <fullName evidence="4">Cytochrome C biogenesis protein transmembrane domain-containing protein</fullName>
    </recommendedName>
</protein>
<accession>A0ABS6WPA2</accession>
<reference evidence="2" key="1">
    <citation type="submission" date="2021-07" db="EMBL/GenBank/DDBJ databases">
        <title>Pseudohoeflea marina sp. nov. a polyhydroxyalcanoate-producing bacterium.</title>
        <authorList>
            <person name="Zheng W."/>
            <person name="Yu S."/>
            <person name="Huang Y."/>
        </authorList>
    </citation>
    <scope>NUCLEOTIDE SEQUENCE</scope>
    <source>
        <strain evidence="2">DP4N28-3</strain>
    </source>
</reference>